<gene>
    <name evidence="1" type="ORF">HNR05_003093</name>
</gene>
<reference evidence="1 2" key="1">
    <citation type="submission" date="2020-07" db="EMBL/GenBank/DDBJ databases">
        <title>Sequencing the genomes of 1000 actinobacteria strains.</title>
        <authorList>
            <person name="Klenk H.-P."/>
        </authorList>
    </citation>
    <scope>NUCLEOTIDE SEQUENCE [LARGE SCALE GENOMIC DNA]</scope>
    <source>
        <strain evidence="1 2">LI1</strain>
    </source>
</reference>
<organism evidence="1 2">
    <name type="scientific">Glaciibacter psychrotolerans</name>
    <dbReference type="NCBI Taxonomy" id="670054"/>
    <lineage>
        <taxon>Bacteria</taxon>
        <taxon>Bacillati</taxon>
        <taxon>Actinomycetota</taxon>
        <taxon>Actinomycetes</taxon>
        <taxon>Micrococcales</taxon>
        <taxon>Microbacteriaceae</taxon>
        <taxon>Glaciibacter</taxon>
    </lineage>
</organism>
<evidence type="ECO:0000313" key="1">
    <source>
        <dbReference type="EMBL" id="NYJ21302.1"/>
    </source>
</evidence>
<protein>
    <submittedName>
        <fullName evidence="1">Uncharacterized protein</fullName>
    </submittedName>
</protein>
<keyword evidence="2" id="KW-1185">Reference proteome</keyword>
<dbReference type="Proteomes" id="UP000537260">
    <property type="component" value="Unassembled WGS sequence"/>
</dbReference>
<dbReference type="AlphaFoldDB" id="A0A7Z0EI54"/>
<sequence length="426" mass="44480">MSALFASVEDLLGEGVDTVARRAAEWGCTELAVSFAYHAARDVTPHGPRRVTVRRDGVSFVPAADAFTGSGLVPAVLQHDADFGPATLGGAAAHGVGVVGWAVFLHNEELGLRHPETTQLSCFGDRAAPADLCPANPRVREYCVELALAVAGLGVREVIAESLHFGAFGHGYHHERDFVGLGALEQFLLGLCFCGYCVKAATDVGVDVSAARTSAVRLVERPFDGIEARLGDTALTPQLLAEAGGIELHNFALARSATVTSLVAEVAAALAARGVRLTFLDLMGAMQGYGDGLPGPASGLDEGWQLGIDIPAIAAHSGVGILAYAQDAERVADETARYRAVLDTADDAEDEVSAEATGDAADDARMLRVLLRPGNPDCSDEANLAAKAAVAQAAGADSVDFYHYGLLPFRVLDRVRGALVGRRRSA</sequence>
<dbReference type="RefSeq" id="WP_179579921.1">
    <property type="nucleotide sequence ID" value="NZ_JACCFM010000001.1"/>
</dbReference>
<accession>A0A7Z0EI54</accession>
<dbReference type="EMBL" id="JACCFM010000001">
    <property type="protein sequence ID" value="NYJ21302.1"/>
    <property type="molecule type" value="Genomic_DNA"/>
</dbReference>
<evidence type="ECO:0000313" key="2">
    <source>
        <dbReference type="Proteomes" id="UP000537260"/>
    </source>
</evidence>
<name>A0A7Z0EI54_9MICO</name>
<comment type="caution">
    <text evidence="1">The sequence shown here is derived from an EMBL/GenBank/DDBJ whole genome shotgun (WGS) entry which is preliminary data.</text>
</comment>
<proteinExistence type="predicted"/>